<sequence length="280" mass="32790">MALTNSWIEQLPLKKVLSCKEVHGGDTNKAYQVKTPEKSYFMKVQPNNPASYFDHEQRGLKEMGKAGINTLHPLYNGQINGDAYLLLNWLDTDVGSQEDLGRMVAKLHQRHNDQFGFGDVYKNRVVTKDNHWNNDWVDFYVNQRLLPEVNYAKKAGRWNDFREQHFQRMVAKFTDYYGKNKVTPSLCHGDLWFGNVLFSKGEPYLIDPDAVYADREFDIAMTTVFGGFSNHFYRAYNEVYPFRAGIAERLSWYRFYYLCMHLDLFGESYGDAVDDILRQY</sequence>
<dbReference type="Gene3D" id="3.90.1200.10">
    <property type="match status" value="1"/>
</dbReference>
<keyword evidence="1 2" id="KW-0418">Kinase</keyword>
<dbReference type="EMBL" id="AP014808">
    <property type="protein sequence ID" value="BAQ56457.1"/>
    <property type="molecule type" value="Genomic_DNA"/>
</dbReference>
<dbReference type="PANTHER" id="PTHR12149:SF8">
    <property type="entry name" value="PROTEIN-RIBULOSAMINE 3-KINASE"/>
    <property type="match status" value="1"/>
</dbReference>
<dbReference type="STRING" id="1600.LBAT_0068"/>
<comment type="similarity">
    <text evidence="1">Belongs to the fructosamine kinase family.</text>
</comment>
<proteinExistence type="inferred from homology"/>
<name>A0A0D6A0V8_9LACO</name>
<gene>
    <name evidence="2" type="ORF">LBAT_0068</name>
</gene>
<dbReference type="GO" id="GO:0016301">
    <property type="term" value="F:kinase activity"/>
    <property type="evidence" value="ECO:0007669"/>
    <property type="project" value="UniProtKB-UniRule"/>
</dbReference>
<accession>A0A0D6A0V8</accession>
<dbReference type="Pfam" id="PF03881">
    <property type="entry name" value="Fructosamin_kin"/>
    <property type="match status" value="1"/>
</dbReference>
<keyword evidence="1" id="KW-0808">Transferase</keyword>
<dbReference type="InterPro" id="IPR016477">
    <property type="entry name" value="Fructo-/Ketosamine-3-kinase"/>
</dbReference>
<evidence type="ECO:0000256" key="1">
    <source>
        <dbReference type="PIRNR" id="PIRNR006221"/>
    </source>
</evidence>
<dbReference type="Proteomes" id="UP000035709">
    <property type="component" value="Chromosome"/>
</dbReference>
<evidence type="ECO:0000313" key="3">
    <source>
        <dbReference type="Proteomes" id="UP000035709"/>
    </source>
</evidence>
<dbReference type="OrthoDB" id="5291879at2"/>
<protein>
    <submittedName>
        <fullName evidence="2">Fructosamine kinase</fullName>
    </submittedName>
</protein>
<dbReference type="PATRIC" id="fig|1600.4.peg.68"/>
<keyword evidence="3" id="KW-1185">Reference proteome</keyword>
<dbReference type="PANTHER" id="PTHR12149">
    <property type="entry name" value="FRUCTOSAMINE 3 KINASE-RELATED PROTEIN"/>
    <property type="match status" value="1"/>
</dbReference>
<dbReference type="PIRSF" id="PIRSF006221">
    <property type="entry name" value="Ketosamine-3-kinase"/>
    <property type="match status" value="1"/>
</dbReference>
<organism evidence="2 3">
    <name type="scientific">Lactobacillus acetotolerans</name>
    <dbReference type="NCBI Taxonomy" id="1600"/>
    <lineage>
        <taxon>Bacteria</taxon>
        <taxon>Bacillati</taxon>
        <taxon>Bacillota</taxon>
        <taxon>Bacilli</taxon>
        <taxon>Lactobacillales</taxon>
        <taxon>Lactobacillaceae</taxon>
        <taxon>Lactobacillus</taxon>
    </lineage>
</organism>
<reference evidence="2 3" key="1">
    <citation type="submission" date="2015-03" db="EMBL/GenBank/DDBJ databases">
        <title>Complete genome sequence of Lactobacillus acetotolerans NBRC 13120.</title>
        <authorList>
            <person name="Toh H."/>
            <person name="Morita H."/>
            <person name="Fujita N."/>
        </authorList>
    </citation>
    <scope>NUCLEOTIDE SEQUENCE [LARGE SCALE GENOMIC DNA]</scope>
    <source>
        <strain evidence="2 3">NBRC 13120</strain>
    </source>
</reference>
<dbReference type="KEGG" id="lae:LBAT_0068"/>
<dbReference type="AlphaFoldDB" id="A0A0D6A0V8"/>
<dbReference type="SUPFAM" id="SSF56112">
    <property type="entry name" value="Protein kinase-like (PK-like)"/>
    <property type="match status" value="1"/>
</dbReference>
<dbReference type="Gene3D" id="3.30.200.20">
    <property type="entry name" value="Phosphorylase Kinase, domain 1"/>
    <property type="match status" value="1"/>
</dbReference>
<dbReference type="InterPro" id="IPR011009">
    <property type="entry name" value="Kinase-like_dom_sf"/>
</dbReference>
<evidence type="ECO:0000313" key="2">
    <source>
        <dbReference type="EMBL" id="BAQ56457.1"/>
    </source>
</evidence>
<dbReference type="RefSeq" id="WP_060459038.1">
    <property type="nucleotide sequence ID" value="NZ_AP014808.1"/>
</dbReference>